<keyword evidence="2 5" id="KW-0812">Transmembrane</keyword>
<keyword evidence="7" id="KW-1185">Reference proteome</keyword>
<evidence type="ECO:0000256" key="2">
    <source>
        <dbReference type="ARBA" id="ARBA00022692"/>
    </source>
</evidence>
<protein>
    <submittedName>
        <fullName evidence="6">Uncharacterized protein</fullName>
    </submittedName>
</protein>
<evidence type="ECO:0000256" key="1">
    <source>
        <dbReference type="ARBA" id="ARBA00004141"/>
    </source>
</evidence>
<dbReference type="GO" id="GO:0022857">
    <property type="term" value="F:transmembrane transporter activity"/>
    <property type="evidence" value="ECO:0007669"/>
    <property type="project" value="TreeGrafter"/>
</dbReference>
<comment type="caution">
    <text evidence="6">The sequence shown here is derived from an EMBL/GenBank/DDBJ whole genome shotgun (WGS) entry which is preliminary data.</text>
</comment>
<keyword evidence="4 5" id="KW-0472">Membrane</keyword>
<dbReference type="PANTHER" id="PTHR23502:SF149">
    <property type="entry name" value="TRANSPORTER, PUTATIVE-RELATED"/>
    <property type="match status" value="1"/>
</dbReference>
<dbReference type="OrthoDB" id="5215911at2759"/>
<accession>A0A9W9LUZ0</accession>
<proteinExistence type="predicted"/>
<dbReference type="GeneID" id="81423882"/>
<feature type="transmembrane region" description="Helical" evidence="5">
    <location>
        <begin position="133"/>
        <end position="152"/>
    </location>
</feature>
<reference evidence="6" key="1">
    <citation type="submission" date="2022-11" db="EMBL/GenBank/DDBJ databases">
        <authorList>
            <person name="Petersen C."/>
        </authorList>
    </citation>
    <scope>NUCLEOTIDE SEQUENCE</scope>
    <source>
        <strain evidence="6">IBT 26290</strain>
    </source>
</reference>
<dbReference type="Proteomes" id="UP001149163">
    <property type="component" value="Unassembled WGS sequence"/>
</dbReference>
<dbReference type="Gene3D" id="1.20.1250.20">
    <property type="entry name" value="MFS general substrate transporter like domains"/>
    <property type="match status" value="1"/>
</dbReference>
<evidence type="ECO:0000256" key="3">
    <source>
        <dbReference type="ARBA" id="ARBA00022989"/>
    </source>
</evidence>
<dbReference type="PANTHER" id="PTHR23502">
    <property type="entry name" value="MAJOR FACILITATOR SUPERFAMILY"/>
    <property type="match status" value="1"/>
</dbReference>
<comment type="subcellular location">
    <subcellularLocation>
        <location evidence="1">Membrane</location>
        <topology evidence="1">Multi-pass membrane protein</topology>
    </subcellularLocation>
</comment>
<dbReference type="InterPro" id="IPR036259">
    <property type="entry name" value="MFS_trans_sf"/>
</dbReference>
<evidence type="ECO:0000313" key="6">
    <source>
        <dbReference type="EMBL" id="KAJ5176704.1"/>
    </source>
</evidence>
<dbReference type="RefSeq" id="XP_056548312.1">
    <property type="nucleotide sequence ID" value="XM_056684706.1"/>
</dbReference>
<reference evidence="6" key="2">
    <citation type="journal article" date="2023" name="IMA Fungus">
        <title>Comparative genomic study of the Penicillium genus elucidates a diverse pangenome and 15 lateral gene transfer events.</title>
        <authorList>
            <person name="Petersen C."/>
            <person name="Sorensen T."/>
            <person name="Nielsen M.R."/>
            <person name="Sondergaard T.E."/>
            <person name="Sorensen J.L."/>
            <person name="Fitzpatrick D.A."/>
            <person name="Frisvad J.C."/>
            <person name="Nielsen K.L."/>
        </authorList>
    </citation>
    <scope>NUCLEOTIDE SEQUENCE</scope>
    <source>
        <strain evidence="6">IBT 26290</strain>
    </source>
</reference>
<organism evidence="6 7">
    <name type="scientific">Penicillium canariense</name>
    <dbReference type="NCBI Taxonomy" id="189055"/>
    <lineage>
        <taxon>Eukaryota</taxon>
        <taxon>Fungi</taxon>
        <taxon>Dikarya</taxon>
        <taxon>Ascomycota</taxon>
        <taxon>Pezizomycotina</taxon>
        <taxon>Eurotiomycetes</taxon>
        <taxon>Eurotiomycetidae</taxon>
        <taxon>Eurotiales</taxon>
        <taxon>Aspergillaceae</taxon>
        <taxon>Penicillium</taxon>
    </lineage>
</organism>
<dbReference type="GO" id="GO:0005886">
    <property type="term" value="C:plasma membrane"/>
    <property type="evidence" value="ECO:0007669"/>
    <property type="project" value="TreeGrafter"/>
</dbReference>
<evidence type="ECO:0000256" key="5">
    <source>
        <dbReference type="SAM" id="Phobius"/>
    </source>
</evidence>
<evidence type="ECO:0000256" key="4">
    <source>
        <dbReference type="ARBA" id="ARBA00023136"/>
    </source>
</evidence>
<evidence type="ECO:0000313" key="7">
    <source>
        <dbReference type="Proteomes" id="UP001149163"/>
    </source>
</evidence>
<keyword evidence="3 5" id="KW-1133">Transmembrane helix</keyword>
<dbReference type="SUPFAM" id="SSF103473">
    <property type="entry name" value="MFS general substrate transporter"/>
    <property type="match status" value="1"/>
</dbReference>
<sequence length="191" mass="21798">MDITGPPCNELFRERYIFCLLGVFGKLLPNHIEVFLAARPVNGIATVTRETLLVQVITDMLFLCGRAFWTGVYLRFIPFYLVDFQLADLLSTGYCLGLFLGPVIIGNISPMYIRLHSPLHPTLNFGRFGWRSFFWLSLAMTTFSFLTALFCFPETKLRGEKANGTVTNELNNSECKRARAAERLRKRDLNT</sequence>
<feature type="transmembrane region" description="Helical" evidence="5">
    <location>
        <begin position="94"/>
        <end position="113"/>
    </location>
</feature>
<dbReference type="EMBL" id="JAPQKN010000001">
    <property type="protein sequence ID" value="KAJ5176704.1"/>
    <property type="molecule type" value="Genomic_DNA"/>
</dbReference>
<gene>
    <name evidence="6" type="ORF">N7482_002581</name>
</gene>
<name>A0A9W9LUZ0_9EURO</name>
<dbReference type="AlphaFoldDB" id="A0A9W9LUZ0"/>